<feature type="region of interest" description="Disordered" evidence="5">
    <location>
        <begin position="418"/>
        <end position="440"/>
    </location>
</feature>
<evidence type="ECO:0000256" key="3">
    <source>
        <dbReference type="ARBA" id="ARBA00012663"/>
    </source>
</evidence>
<gene>
    <name evidence="7" type="ORF">ACFFQV_14915</name>
</gene>
<evidence type="ECO:0000313" key="8">
    <source>
        <dbReference type="Proteomes" id="UP001589667"/>
    </source>
</evidence>
<dbReference type="CDD" id="cd06563">
    <property type="entry name" value="GH20_chitobiase-like"/>
    <property type="match status" value="1"/>
</dbReference>
<evidence type="ECO:0000256" key="1">
    <source>
        <dbReference type="ARBA" id="ARBA00001231"/>
    </source>
</evidence>
<proteinExistence type="inferred from homology"/>
<sequence>MSAVRRSSGEAYRDHGDEGLDTRSALLDQRAPGLRLDGEPRFAWRGVMLDVARRFRPIADLERFVELLAAHGLNVLQLHLTDDQGWRFEVRAYPRLTEIGGRRSQSQLGHGPHSTLDGVPHEGSYTQLELRGLVRFAAERGIRIVPEIDVPGHAQAILAAYPEFGVGGADAVRARVAEPWTRYGISDEVLNVESDTLEFVGTVFDELCEVFDSEFIGIGGDEARKRLWREDARTQELMAERGLADEEELQSWFLAQIADRLRGQGRRVVGWDEMLEGRDPAPDAVVASWRGPVGAELGARLGHDVVLCPDLWTYLDYRQSDAAEEPIPVGTVLSLEDVATFDPVPADAPEWYAERIAGVQANVWTEHLDTRDRLDYAVFPRLGAFAEIAWNGGPIDWAPFAERLPDYLAWLEEQGVDFRPVDGPRPDQQRPGVPGVPRDRADRLAELERLTASLARPTDG</sequence>
<evidence type="ECO:0000256" key="2">
    <source>
        <dbReference type="ARBA" id="ARBA00006285"/>
    </source>
</evidence>
<dbReference type="Gene3D" id="3.20.20.80">
    <property type="entry name" value="Glycosidases"/>
    <property type="match status" value="1"/>
</dbReference>
<evidence type="ECO:0000256" key="4">
    <source>
        <dbReference type="ARBA" id="ARBA00022801"/>
    </source>
</evidence>
<evidence type="ECO:0000313" key="7">
    <source>
        <dbReference type="EMBL" id="MFB9643586.1"/>
    </source>
</evidence>
<evidence type="ECO:0000259" key="6">
    <source>
        <dbReference type="Pfam" id="PF00728"/>
    </source>
</evidence>
<dbReference type="SUPFAM" id="SSF51445">
    <property type="entry name" value="(Trans)glycosidases"/>
    <property type="match status" value="1"/>
</dbReference>
<dbReference type="EC" id="3.2.1.52" evidence="3"/>
<accession>A0ABV5STA8</accession>
<keyword evidence="4" id="KW-0378">Hydrolase</keyword>
<dbReference type="Pfam" id="PF00728">
    <property type="entry name" value="Glyco_hydro_20"/>
    <property type="match status" value="1"/>
</dbReference>
<name>A0ABV5STA8_9MICO</name>
<dbReference type="PANTHER" id="PTHR22600:SF57">
    <property type="entry name" value="BETA-N-ACETYLHEXOSAMINIDASE"/>
    <property type="match status" value="1"/>
</dbReference>
<feature type="domain" description="Glycoside hydrolase family 20 catalytic" evidence="6">
    <location>
        <begin position="42"/>
        <end position="392"/>
    </location>
</feature>
<keyword evidence="8" id="KW-1185">Reference proteome</keyword>
<dbReference type="EMBL" id="JBHMBL010000003">
    <property type="protein sequence ID" value="MFB9643586.1"/>
    <property type="molecule type" value="Genomic_DNA"/>
</dbReference>
<feature type="compositionally biased region" description="Basic and acidic residues" evidence="5">
    <location>
        <begin position="419"/>
        <end position="428"/>
    </location>
</feature>
<comment type="similarity">
    <text evidence="2">Belongs to the glycosyl hydrolase 20 family.</text>
</comment>
<evidence type="ECO:0000256" key="5">
    <source>
        <dbReference type="SAM" id="MobiDB-lite"/>
    </source>
</evidence>
<dbReference type="PRINTS" id="PR00738">
    <property type="entry name" value="GLHYDRLASE20"/>
</dbReference>
<dbReference type="InterPro" id="IPR015883">
    <property type="entry name" value="Glyco_hydro_20_cat"/>
</dbReference>
<feature type="region of interest" description="Disordered" evidence="5">
    <location>
        <begin position="101"/>
        <end position="121"/>
    </location>
</feature>
<dbReference type="PANTHER" id="PTHR22600">
    <property type="entry name" value="BETA-HEXOSAMINIDASE"/>
    <property type="match status" value="1"/>
</dbReference>
<organism evidence="7 8">
    <name type="scientific">Agromyces lapidis</name>
    <dbReference type="NCBI Taxonomy" id="279574"/>
    <lineage>
        <taxon>Bacteria</taxon>
        <taxon>Bacillati</taxon>
        <taxon>Actinomycetota</taxon>
        <taxon>Actinomycetes</taxon>
        <taxon>Micrococcales</taxon>
        <taxon>Microbacteriaceae</taxon>
        <taxon>Agromyces</taxon>
    </lineage>
</organism>
<reference evidence="7 8" key="1">
    <citation type="submission" date="2024-09" db="EMBL/GenBank/DDBJ databases">
        <authorList>
            <person name="Sun Q."/>
            <person name="Mori K."/>
        </authorList>
    </citation>
    <scope>NUCLEOTIDE SEQUENCE [LARGE SCALE GENOMIC DNA]</scope>
    <source>
        <strain evidence="7 8">JCM 14321</strain>
    </source>
</reference>
<comment type="catalytic activity">
    <reaction evidence="1">
        <text>Hydrolysis of terminal non-reducing N-acetyl-D-hexosamine residues in N-acetyl-beta-D-hexosaminides.</text>
        <dbReference type="EC" id="3.2.1.52"/>
    </reaction>
</comment>
<dbReference type="RefSeq" id="WP_157425359.1">
    <property type="nucleotide sequence ID" value="NZ_BAAANI010000003.1"/>
</dbReference>
<dbReference type="InterPro" id="IPR017853">
    <property type="entry name" value="GH"/>
</dbReference>
<dbReference type="Proteomes" id="UP001589667">
    <property type="component" value="Unassembled WGS sequence"/>
</dbReference>
<comment type="caution">
    <text evidence="7">The sequence shown here is derived from an EMBL/GenBank/DDBJ whole genome shotgun (WGS) entry which is preliminary data.</text>
</comment>
<dbReference type="InterPro" id="IPR025705">
    <property type="entry name" value="Beta_hexosaminidase_sua/sub"/>
</dbReference>
<protein>
    <recommendedName>
        <fullName evidence="3">beta-N-acetylhexosaminidase</fullName>
        <ecNumber evidence="3">3.2.1.52</ecNumber>
    </recommendedName>
</protein>